<keyword evidence="2" id="KW-1185">Reference proteome</keyword>
<dbReference type="AlphaFoldDB" id="A0A8S0VXT1"/>
<gene>
    <name evidence="1" type="ORF">AAE3_LOCUS3368</name>
</gene>
<name>A0A8S0VXT1_CYCAE</name>
<protein>
    <submittedName>
        <fullName evidence="1">Uncharacterized protein</fullName>
    </submittedName>
</protein>
<proteinExistence type="predicted"/>
<dbReference type="OrthoDB" id="3219836at2759"/>
<accession>A0A8S0VXT1</accession>
<evidence type="ECO:0000313" key="2">
    <source>
        <dbReference type="Proteomes" id="UP000467700"/>
    </source>
</evidence>
<dbReference type="Proteomes" id="UP000467700">
    <property type="component" value="Unassembled WGS sequence"/>
</dbReference>
<comment type="caution">
    <text evidence="1">The sequence shown here is derived from an EMBL/GenBank/DDBJ whole genome shotgun (WGS) entry which is preliminary data.</text>
</comment>
<sequence length="204" mass="22026">MPAPETGHRQFDSRPALGHVNLMVDTFIANASADDLRAITRTLLATGPPGIVSAFTNAARSRLRQTSSKVSTYAFFSKATRDTGSEPLPHLQDVLTRARSLYGAGMGFASLGLLASIVRATVGLRWEEDGDMADILAVIDADIGQAIQSSKEEIEAGRVTDFSSAREAKNDLRNAVSESISDVKSWGGEFPFERAAASIEYWKF</sequence>
<evidence type="ECO:0000313" key="1">
    <source>
        <dbReference type="EMBL" id="CAA7261301.1"/>
    </source>
</evidence>
<dbReference type="EMBL" id="CACVBS010000032">
    <property type="protein sequence ID" value="CAA7261301.1"/>
    <property type="molecule type" value="Genomic_DNA"/>
</dbReference>
<organism evidence="1 2">
    <name type="scientific">Cyclocybe aegerita</name>
    <name type="common">Black poplar mushroom</name>
    <name type="synonym">Agrocybe aegerita</name>
    <dbReference type="NCBI Taxonomy" id="1973307"/>
    <lineage>
        <taxon>Eukaryota</taxon>
        <taxon>Fungi</taxon>
        <taxon>Dikarya</taxon>
        <taxon>Basidiomycota</taxon>
        <taxon>Agaricomycotina</taxon>
        <taxon>Agaricomycetes</taxon>
        <taxon>Agaricomycetidae</taxon>
        <taxon>Agaricales</taxon>
        <taxon>Agaricineae</taxon>
        <taxon>Bolbitiaceae</taxon>
        <taxon>Cyclocybe</taxon>
    </lineage>
</organism>
<reference evidence="1 2" key="1">
    <citation type="submission" date="2020-01" db="EMBL/GenBank/DDBJ databases">
        <authorList>
            <person name="Gupta K D."/>
        </authorList>
    </citation>
    <scope>NUCLEOTIDE SEQUENCE [LARGE SCALE GENOMIC DNA]</scope>
</reference>